<feature type="region of interest" description="Disordered" evidence="1">
    <location>
        <begin position="114"/>
        <end position="156"/>
    </location>
</feature>
<evidence type="ECO:0000313" key="3">
    <source>
        <dbReference type="Proteomes" id="UP000233469"/>
    </source>
</evidence>
<name>A0A2N1NJY8_9GLOM</name>
<dbReference type="AlphaFoldDB" id="A0A2N1NJY8"/>
<comment type="caution">
    <text evidence="2">The sequence shown here is derived from an EMBL/GenBank/DDBJ whole genome shotgun (WGS) entry which is preliminary data.</text>
</comment>
<evidence type="ECO:0000256" key="1">
    <source>
        <dbReference type="SAM" id="MobiDB-lite"/>
    </source>
</evidence>
<evidence type="ECO:0000313" key="2">
    <source>
        <dbReference type="EMBL" id="PKK74144.1"/>
    </source>
</evidence>
<proteinExistence type="predicted"/>
<accession>A0A2N1NJY8</accession>
<feature type="compositionally biased region" description="Acidic residues" evidence="1">
    <location>
        <begin position="133"/>
        <end position="144"/>
    </location>
</feature>
<gene>
    <name evidence="2" type="ORF">RhiirC2_821758</name>
</gene>
<dbReference type="VEuPathDB" id="FungiDB:RhiirA1_470064"/>
<dbReference type="EMBL" id="LLXL01000322">
    <property type="protein sequence ID" value="PKK74144.1"/>
    <property type="molecule type" value="Genomic_DNA"/>
</dbReference>
<sequence length="271" mass="32033">MPNLQNFRIKTDLGQRCKRCPGRCQQNHYSLDREYRELKVAISNIQKHKEPIECFKHSTVTYHPPHNCNKIKCTRCGSWGYSKEKPVVFYETYSNYNIGKLRCDKCYENSINNKRPPIPDTDEGNKKPKFEIPEPEDPMVEMDLDPPKPNKGKGKQKYTEIKYTNCNKVESPINCINELGINYKCDEKKERLERTGSTSYIKTCTEKLQIWMDKFGYDLEDEDDKSEEQDKINKMSERIQKYLNKEFKGRIFSEYPKEKIKKALDSIIPQK</sequence>
<reference evidence="2 3" key="1">
    <citation type="submission" date="2016-04" db="EMBL/GenBank/DDBJ databases">
        <title>Genome analyses suggest a sexual origin of heterokaryosis in a supposedly ancient asexual fungus.</title>
        <authorList>
            <person name="Ropars J."/>
            <person name="Sedzielewska K."/>
            <person name="Noel J."/>
            <person name="Charron P."/>
            <person name="Farinelli L."/>
            <person name="Marton T."/>
            <person name="Kruger M."/>
            <person name="Pelin A."/>
            <person name="Brachmann A."/>
            <person name="Corradi N."/>
        </authorList>
    </citation>
    <scope>NUCLEOTIDE SEQUENCE [LARGE SCALE GENOMIC DNA]</scope>
    <source>
        <strain evidence="2 3">C2</strain>
    </source>
</reference>
<protein>
    <submittedName>
        <fullName evidence="2">Uncharacterized protein</fullName>
    </submittedName>
</protein>
<organism evidence="2 3">
    <name type="scientific">Rhizophagus irregularis</name>
    <dbReference type="NCBI Taxonomy" id="588596"/>
    <lineage>
        <taxon>Eukaryota</taxon>
        <taxon>Fungi</taxon>
        <taxon>Fungi incertae sedis</taxon>
        <taxon>Mucoromycota</taxon>
        <taxon>Glomeromycotina</taxon>
        <taxon>Glomeromycetes</taxon>
        <taxon>Glomerales</taxon>
        <taxon>Glomeraceae</taxon>
        <taxon>Rhizophagus</taxon>
    </lineage>
</organism>
<dbReference type="VEuPathDB" id="FungiDB:FUN_017037"/>
<dbReference type="VEuPathDB" id="FungiDB:RhiirFUN_022355"/>
<feature type="compositionally biased region" description="Basic and acidic residues" evidence="1">
    <location>
        <begin position="123"/>
        <end position="132"/>
    </location>
</feature>
<reference evidence="2 3" key="2">
    <citation type="submission" date="2017-10" db="EMBL/GenBank/DDBJ databases">
        <title>Extensive intraspecific genome diversity in a model arbuscular mycorrhizal fungus.</title>
        <authorList>
            <person name="Chen E.C.H."/>
            <person name="Morin E."/>
            <person name="Baudet D."/>
            <person name="Noel J."/>
            <person name="Ndikumana S."/>
            <person name="Charron P."/>
            <person name="St-Onge C."/>
            <person name="Giorgi J."/>
            <person name="Grigoriev I.V."/>
            <person name="Roux C."/>
            <person name="Martin F.M."/>
            <person name="Corradi N."/>
        </authorList>
    </citation>
    <scope>NUCLEOTIDE SEQUENCE [LARGE SCALE GENOMIC DNA]</scope>
    <source>
        <strain evidence="2 3">C2</strain>
    </source>
</reference>
<dbReference type="Proteomes" id="UP000233469">
    <property type="component" value="Unassembled WGS sequence"/>
</dbReference>